<accession>A0A9K3CSK8</accession>
<name>A0A9K3CSK8_9EUKA</name>
<dbReference type="Proteomes" id="UP000265618">
    <property type="component" value="Unassembled WGS sequence"/>
</dbReference>
<dbReference type="AlphaFoldDB" id="A0A9K3CSK8"/>
<evidence type="ECO:0000313" key="2">
    <source>
        <dbReference type="EMBL" id="GIQ81652.1"/>
    </source>
</evidence>
<evidence type="ECO:0000313" key="3">
    <source>
        <dbReference type="Proteomes" id="UP000265618"/>
    </source>
</evidence>
<reference evidence="2 3" key="1">
    <citation type="journal article" date="2018" name="PLoS ONE">
        <title>The draft genome of Kipferlia bialata reveals reductive genome evolution in fornicate parasites.</title>
        <authorList>
            <person name="Tanifuji G."/>
            <person name="Takabayashi S."/>
            <person name="Kume K."/>
            <person name="Takagi M."/>
            <person name="Nakayama T."/>
            <person name="Kamikawa R."/>
            <person name="Inagaki Y."/>
            <person name="Hashimoto T."/>
        </authorList>
    </citation>
    <scope>NUCLEOTIDE SEQUENCE [LARGE SCALE GENOMIC DNA]</scope>
    <source>
        <strain evidence="2">NY0173</strain>
    </source>
</reference>
<protein>
    <submittedName>
        <fullName evidence="2">Uncharacterized protein</fullName>
    </submittedName>
</protein>
<sequence length="515" mass="56350">MPGLDLHHINSTIDVSHAAPSEKGDRAHGKSVGTRDAPSLGIDPLSHVRSGLGESLWAGRYSSLSDLLEALDSHTGLVWDTATATPTVPVARERPTRLGLPPVHGYEADMDRMRRRRRHLNARRQAEIGGRRETEDTPRFQRYVPMGHGTRVGPITICCGGCIGCALEVEVDAEGMYSLGPFSTKGTRTLDTHSDRCPFQNGCSSILARGHRVHGLPRAGWLLIGSVGPVTVWGEADPERVHLVRLTSDPYAKTDVAPTYNTVTLPVCDYTGDCWHGVCEAGVAVDSGLMYIPVSAGEWPDCYAGVVCISQETLECNQMGSAVYGHHPSSIFVLDGDLYMISRVAVDENSDRFMCHRLCTQYHRWVDVSIPMALSNESATLQCIPPVVSVLEGVAYLLRGNYLHTYSRDRGWQSERVRGPSASGHSRTEVVGRRLVRMASSLSGTTMHVYDTVSGDTYSRELLPRIRCPTVVGCEGGVLIVSGGTTREVSRSVRSRAPTSLYRFDLTDIIQTIYM</sequence>
<gene>
    <name evidence="2" type="ORF">KIPB_002643</name>
</gene>
<evidence type="ECO:0000256" key="1">
    <source>
        <dbReference type="SAM" id="MobiDB-lite"/>
    </source>
</evidence>
<keyword evidence="3" id="KW-1185">Reference proteome</keyword>
<feature type="region of interest" description="Disordered" evidence="1">
    <location>
        <begin position="9"/>
        <end position="41"/>
    </location>
</feature>
<proteinExistence type="predicted"/>
<organism evidence="2 3">
    <name type="scientific">Kipferlia bialata</name>
    <dbReference type="NCBI Taxonomy" id="797122"/>
    <lineage>
        <taxon>Eukaryota</taxon>
        <taxon>Metamonada</taxon>
        <taxon>Carpediemonas-like organisms</taxon>
        <taxon>Kipferlia</taxon>
    </lineage>
</organism>
<dbReference type="EMBL" id="BDIP01000455">
    <property type="protein sequence ID" value="GIQ81652.1"/>
    <property type="molecule type" value="Genomic_DNA"/>
</dbReference>
<comment type="caution">
    <text evidence="2">The sequence shown here is derived from an EMBL/GenBank/DDBJ whole genome shotgun (WGS) entry which is preliminary data.</text>
</comment>